<dbReference type="InterPro" id="IPR038765">
    <property type="entry name" value="Papain-like_cys_pep_sf"/>
</dbReference>
<feature type="non-terminal residue" evidence="3">
    <location>
        <position position="1"/>
    </location>
</feature>
<proteinExistence type="inferred from homology"/>
<feature type="domain" description="Peptidase C1A papain C-terminal" evidence="2">
    <location>
        <begin position="23"/>
        <end position="246"/>
    </location>
</feature>
<evidence type="ECO:0000256" key="1">
    <source>
        <dbReference type="ARBA" id="ARBA00008455"/>
    </source>
</evidence>
<dbReference type="CDD" id="cd02248">
    <property type="entry name" value="Peptidase_C1A"/>
    <property type="match status" value="1"/>
</dbReference>
<evidence type="ECO:0000313" key="4">
    <source>
        <dbReference type="Proteomes" id="UP001497623"/>
    </source>
</evidence>
<organism evidence="3 4">
    <name type="scientific">Meganyctiphanes norvegica</name>
    <name type="common">Northern krill</name>
    <name type="synonym">Thysanopoda norvegica</name>
    <dbReference type="NCBI Taxonomy" id="48144"/>
    <lineage>
        <taxon>Eukaryota</taxon>
        <taxon>Metazoa</taxon>
        <taxon>Ecdysozoa</taxon>
        <taxon>Arthropoda</taxon>
        <taxon>Crustacea</taxon>
        <taxon>Multicrustacea</taxon>
        <taxon>Malacostraca</taxon>
        <taxon>Eumalacostraca</taxon>
        <taxon>Eucarida</taxon>
        <taxon>Euphausiacea</taxon>
        <taxon>Euphausiidae</taxon>
        <taxon>Meganyctiphanes</taxon>
    </lineage>
</organism>
<dbReference type="AlphaFoldDB" id="A0AAV2RD25"/>
<dbReference type="PANTHER" id="PTHR12411">
    <property type="entry name" value="CYSTEINE PROTEASE FAMILY C1-RELATED"/>
    <property type="match status" value="1"/>
</dbReference>
<evidence type="ECO:0000313" key="3">
    <source>
        <dbReference type="EMBL" id="CAL4122625.1"/>
    </source>
</evidence>
<dbReference type="Pfam" id="PF00112">
    <property type="entry name" value="Peptidase_C1"/>
    <property type="match status" value="1"/>
</dbReference>
<name>A0AAV2RD25_MEGNR</name>
<sequence length="251" mass="27888">LCVYSDDQATPYSWYEPKAIGKEPESMDYRVKKAFNPIQRQYPCGSSWAFSAVSSIESHIFLKTNEQVKLSEQYLIDCSKGFGFPNETGHTGCGPGWKSGAMEYVIKNGIAYADTYPYNGTVGTCNQDAQKTPHRVKEIKEVTNGSDTELLNALLHLGPVAVSIFTSENFGNYTGGIFEDELCHDANETNLAVVLVGYGKEDGESGKKYWIIRNSYGDNWGEKGYMKLSRDINNHCLISSIAFIPIIELAE</sequence>
<reference evidence="3 4" key="1">
    <citation type="submission" date="2024-05" db="EMBL/GenBank/DDBJ databases">
        <authorList>
            <person name="Wallberg A."/>
        </authorList>
    </citation>
    <scope>NUCLEOTIDE SEQUENCE [LARGE SCALE GENOMIC DNA]</scope>
</reference>
<dbReference type="InterPro" id="IPR013128">
    <property type="entry name" value="Peptidase_C1A"/>
</dbReference>
<keyword evidence="4" id="KW-1185">Reference proteome</keyword>
<dbReference type="PRINTS" id="PR00705">
    <property type="entry name" value="PAPAIN"/>
</dbReference>
<dbReference type="InterPro" id="IPR039417">
    <property type="entry name" value="Peptidase_C1A_papain-like"/>
</dbReference>
<evidence type="ECO:0000259" key="2">
    <source>
        <dbReference type="SMART" id="SM00645"/>
    </source>
</evidence>
<dbReference type="GO" id="GO:0008234">
    <property type="term" value="F:cysteine-type peptidase activity"/>
    <property type="evidence" value="ECO:0007669"/>
    <property type="project" value="InterPro"/>
</dbReference>
<dbReference type="Gene3D" id="3.90.70.10">
    <property type="entry name" value="Cysteine proteinases"/>
    <property type="match status" value="1"/>
</dbReference>
<comment type="caution">
    <text evidence="3">The sequence shown here is derived from an EMBL/GenBank/DDBJ whole genome shotgun (WGS) entry which is preliminary data.</text>
</comment>
<protein>
    <recommendedName>
        <fullName evidence="2">Peptidase C1A papain C-terminal domain-containing protein</fullName>
    </recommendedName>
</protein>
<dbReference type="GO" id="GO:0006508">
    <property type="term" value="P:proteolysis"/>
    <property type="evidence" value="ECO:0007669"/>
    <property type="project" value="InterPro"/>
</dbReference>
<gene>
    <name evidence="3" type="ORF">MNOR_LOCUS23347</name>
</gene>
<dbReference type="Proteomes" id="UP001497623">
    <property type="component" value="Unassembled WGS sequence"/>
</dbReference>
<dbReference type="EMBL" id="CAXKWB010020489">
    <property type="protein sequence ID" value="CAL4122625.1"/>
    <property type="molecule type" value="Genomic_DNA"/>
</dbReference>
<comment type="similarity">
    <text evidence="1">Belongs to the peptidase C1 family.</text>
</comment>
<dbReference type="SUPFAM" id="SSF54001">
    <property type="entry name" value="Cysteine proteinases"/>
    <property type="match status" value="1"/>
</dbReference>
<accession>A0AAV2RD25</accession>
<dbReference type="InterPro" id="IPR000668">
    <property type="entry name" value="Peptidase_C1A_C"/>
</dbReference>
<dbReference type="SMART" id="SM00645">
    <property type="entry name" value="Pept_C1"/>
    <property type="match status" value="1"/>
</dbReference>